<organism evidence="2 3">
    <name type="scientific">Acidithrix ferrooxidans</name>
    <dbReference type="NCBI Taxonomy" id="1280514"/>
    <lineage>
        <taxon>Bacteria</taxon>
        <taxon>Bacillati</taxon>
        <taxon>Actinomycetota</taxon>
        <taxon>Acidimicrobiia</taxon>
        <taxon>Acidimicrobiales</taxon>
        <taxon>Acidimicrobiaceae</taxon>
        <taxon>Acidithrix</taxon>
    </lineage>
</organism>
<protein>
    <recommendedName>
        <fullName evidence="1">Abortive infection protein-like C-terminal domain-containing protein</fullName>
    </recommendedName>
</protein>
<accession>A0A0D8HFB9</accession>
<reference evidence="2 3" key="1">
    <citation type="submission" date="2015-01" db="EMBL/GenBank/DDBJ databases">
        <title>Draft genome of the acidophilic iron oxidizer Acidithrix ferrooxidans strain Py-F3.</title>
        <authorList>
            <person name="Poehlein A."/>
            <person name="Eisen S."/>
            <person name="Schloemann M."/>
            <person name="Johnson B.D."/>
            <person name="Daniel R."/>
            <person name="Muehling M."/>
        </authorList>
    </citation>
    <scope>NUCLEOTIDE SEQUENCE [LARGE SCALE GENOMIC DNA]</scope>
    <source>
        <strain evidence="2 3">Py-F3</strain>
    </source>
</reference>
<evidence type="ECO:0000313" key="2">
    <source>
        <dbReference type="EMBL" id="KJF16618.1"/>
    </source>
</evidence>
<dbReference type="STRING" id="1280514.AXFE_24800"/>
<dbReference type="AlphaFoldDB" id="A0A0D8HFB9"/>
<dbReference type="Pfam" id="PF14355">
    <property type="entry name" value="Abi_C"/>
    <property type="match status" value="1"/>
</dbReference>
<dbReference type="InterPro" id="IPR026001">
    <property type="entry name" value="Abi-like_C"/>
</dbReference>
<evidence type="ECO:0000259" key="1">
    <source>
        <dbReference type="Pfam" id="PF14355"/>
    </source>
</evidence>
<keyword evidence="3" id="KW-1185">Reference proteome</keyword>
<evidence type="ECO:0000313" key="3">
    <source>
        <dbReference type="Proteomes" id="UP000032360"/>
    </source>
</evidence>
<dbReference type="Proteomes" id="UP000032360">
    <property type="component" value="Unassembled WGS sequence"/>
</dbReference>
<name>A0A0D8HFB9_9ACTN</name>
<dbReference type="OrthoDB" id="5139861at2"/>
<feature type="domain" description="Abortive infection protein-like C-terminal" evidence="1">
    <location>
        <begin position="195"/>
        <end position="278"/>
    </location>
</feature>
<proteinExistence type="predicted"/>
<sequence>MTTEVDTAVPKELVSRRTREAVRDTMSGTTLREIDQMWQDELFHAATDPEPVGGQRVTRFQGYLNQVDWTNFSQVTRALRVFEEAIQPLFSPPEGFTQGGDVTILRLRKLFQRDGYLIDENGHIRRESQVVIASNVLANLTDASAIHEHLDRIASAVERDDPAQAIGSAKELIESTAKLVLRERNEPYSDADDLPALVMKAQQSLSVHPSGRSPGPDGSNAVKKILGAAMTVTSGVAELRNRGYGTGHGSATAPSWLKARHARLAVNASKLWCEFMLDTLIDPSAPWRTKSIAPALLQDMNLETGAERS</sequence>
<dbReference type="RefSeq" id="WP_052606181.1">
    <property type="nucleotide sequence ID" value="NZ_JXYS01000078.1"/>
</dbReference>
<dbReference type="EMBL" id="JXYS01000078">
    <property type="protein sequence ID" value="KJF16618.1"/>
    <property type="molecule type" value="Genomic_DNA"/>
</dbReference>
<gene>
    <name evidence="2" type="ORF">AXFE_24800</name>
</gene>
<comment type="caution">
    <text evidence="2">The sequence shown here is derived from an EMBL/GenBank/DDBJ whole genome shotgun (WGS) entry which is preliminary data.</text>
</comment>